<dbReference type="RefSeq" id="WP_284327506.1">
    <property type="nucleotide sequence ID" value="NZ_BSUN01000001.1"/>
</dbReference>
<dbReference type="PRINTS" id="PR00081">
    <property type="entry name" value="GDHRDH"/>
</dbReference>
<dbReference type="PANTHER" id="PTHR43477:SF1">
    <property type="entry name" value="DIHYDROANTICAPSIN 7-DEHYDROGENASE"/>
    <property type="match status" value="1"/>
</dbReference>
<accession>A0ABQ6I9Z2</accession>
<evidence type="ECO:0000313" key="4">
    <source>
        <dbReference type="EMBL" id="GMA34630.1"/>
    </source>
</evidence>
<keyword evidence="2" id="KW-0560">Oxidoreductase</keyword>
<evidence type="ECO:0000256" key="3">
    <source>
        <dbReference type="SAM" id="MobiDB-lite"/>
    </source>
</evidence>
<feature type="region of interest" description="Disordered" evidence="3">
    <location>
        <begin position="1"/>
        <end position="41"/>
    </location>
</feature>
<organism evidence="4 5">
    <name type="scientific">Demequina litorisediminis</name>
    <dbReference type="NCBI Taxonomy" id="1849022"/>
    <lineage>
        <taxon>Bacteria</taxon>
        <taxon>Bacillati</taxon>
        <taxon>Actinomycetota</taxon>
        <taxon>Actinomycetes</taxon>
        <taxon>Micrococcales</taxon>
        <taxon>Demequinaceae</taxon>
        <taxon>Demequina</taxon>
    </lineage>
</organism>
<comment type="caution">
    <text evidence="4">The sequence shown here is derived from an EMBL/GenBank/DDBJ whole genome shotgun (WGS) entry which is preliminary data.</text>
</comment>
<proteinExistence type="inferred from homology"/>
<evidence type="ECO:0000256" key="2">
    <source>
        <dbReference type="ARBA" id="ARBA00023002"/>
    </source>
</evidence>
<protein>
    <recommendedName>
        <fullName evidence="6">Levodione reductase</fullName>
    </recommendedName>
</protein>
<dbReference type="InterPro" id="IPR002347">
    <property type="entry name" value="SDR_fam"/>
</dbReference>
<dbReference type="PRINTS" id="PR00080">
    <property type="entry name" value="SDRFAMILY"/>
</dbReference>
<dbReference type="Pfam" id="PF13561">
    <property type="entry name" value="adh_short_C2"/>
    <property type="match status" value="1"/>
</dbReference>
<gene>
    <name evidence="4" type="ORF">GCM10025876_08340</name>
</gene>
<sequence length="375" mass="38942">MFGKKDKTAQAAASATDDAATTSGYPPLSGDTKIKDWLAHPQGGPVLRRTLAEAGQDASQAKPVQGFAMKRLIPMSKGQFSEEKIAELVAMAEAYDPASADQEPAEASAQATVEEDETIELPDFEEKVTEGRFSGKTIIVTGAGSGIGRATASRVAREGGRVIAVDLNETGLDEFIGEHPSLDIVKVVANITRQEDVDAIVAAAGEVIDGLANIAGIMDNMTPLHEVSDEMWDKVMAVNATGLFKLSRAVIPLMLERHAGSIVNITSEAGLRGSAAGLAYTASKHAVVGITKSSAFIYGPQGLRINAVAPGPVITGIQASFDSPMAAKRIQTAMAVLPTPVGPESLAASIAFLLSDDGHNINGVILPSDGGWSAV</sequence>
<dbReference type="InterPro" id="IPR051122">
    <property type="entry name" value="SDR_DHRS6-like"/>
</dbReference>
<dbReference type="InterPro" id="IPR036291">
    <property type="entry name" value="NAD(P)-bd_dom_sf"/>
</dbReference>
<dbReference type="CDD" id="cd05233">
    <property type="entry name" value="SDR_c"/>
    <property type="match status" value="1"/>
</dbReference>
<evidence type="ECO:0000313" key="5">
    <source>
        <dbReference type="Proteomes" id="UP001157125"/>
    </source>
</evidence>
<evidence type="ECO:0008006" key="6">
    <source>
        <dbReference type="Google" id="ProtNLM"/>
    </source>
</evidence>
<feature type="compositionally biased region" description="Low complexity" evidence="3">
    <location>
        <begin position="9"/>
        <end position="23"/>
    </location>
</feature>
<evidence type="ECO:0000256" key="1">
    <source>
        <dbReference type="ARBA" id="ARBA00006484"/>
    </source>
</evidence>
<dbReference type="PANTHER" id="PTHR43477">
    <property type="entry name" value="DIHYDROANTICAPSIN 7-DEHYDROGENASE"/>
    <property type="match status" value="1"/>
</dbReference>
<dbReference type="SUPFAM" id="SSF51735">
    <property type="entry name" value="NAD(P)-binding Rossmann-fold domains"/>
    <property type="match status" value="1"/>
</dbReference>
<keyword evidence="5" id="KW-1185">Reference proteome</keyword>
<dbReference type="Proteomes" id="UP001157125">
    <property type="component" value="Unassembled WGS sequence"/>
</dbReference>
<comment type="similarity">
    <text evidence="1">Belongs to the short-chain dehydrogenases/reductases (SDR) family.</text>
</comment>
<name>A0ABQ6I9Z2_9MICO</name>
<dbReference type="EMBL" id="BSUN01000001">
    <property type="protein sequence ID" value="GMA34630.1"/>
    <property type="molecule type" value="Genomic_DNA"/>
</dbReference>
<dbReference type="Gene3D" id="3.40.50.720">
    <property type="entry name" value="NAD(P)-binding Rossmann-like Domain"/>
    <property type="match status" value="1"/>
</dbReference>
<reference evidence="5" key="1">
    <citation type="journal article" date="2019" name="Int. J. Syst. Evol. Microbiol.">
        <title>The Global Catalogue of Microorganisms (GCM) 10K type strain sequencing project: providing services to taxonomists for standard genome sequencing and annotation.</title>
        <authorList>
            <consortium name="The Broad Institute Genomics Platform"/>
            <consortium name="The Broad Institute Genome Sequencing Center for Infectious Disease"/>
            <person name="Wu L."/>
            <person name="Ma J."/>
        </authorList>
    </citation>
    <scope>NUCLEOTIDE SEQUENCE [LARGE SCALE GENOMIC DNA]</scope>
    <source>
        <strain evidence="5">NBRC 112299</strain>
    </source>
</reference>